<dbReference type="InterPro" id="IPR001965">
    <property type="entry name" value="Znf_PHD"/>
</dbReference>
<dbReference type="Gene3D" id="3.30.40.10">
    <property type="entry name" value="Zinc/RING finger domain, C3HC4 (zinc finger)"/>
    <property type="match status" value="1"/>
</dbReference>
<dbReference type="EMBL" id="AGSI01000016">
    <property type="protein sequence ID" value="EIE20324.1"/>
    <property type="molecule type" value="Genomic_DNA"/>
</dbReference>
<evidence type="ECO:0000313" key="7">
    <source>
        <dbReference type="Proteomes" id="UP000007264"/>
    </source>
</evidence>
<feature type="compositionally biased region" description="Basic and acidic residues" evidence="4">
    <location>
        <begin position="1040"/>
        <end position="1049"/>
    </location>
</feature>
<feature type="compositionally biased region" description="Polar residues" evidence="4">
    <location>
        <begin position="1026"/>
        <end position="1038"/>
    </location>
</feature>
<evidence type="ECO:0000256" key="3">
    <source>
        <dbReference type="ARBA" id="ARBA00022833"/>
    </source>
</evidence>
<dbReference type="Proteomes" id="UP000007264">
    <property type="component" value="Unassembled WGS sequence"/>
</dbReference>
<sequence length="1101" mass="118681">MCVDPGTSDRTGVQLKDKWRNLVKFKHVSRVEADVAASKSATINSRGRTASAEPMVEIERQRQENIARNKQALAALMSNVEQPQASTARRRRPPVSNGDQWQEVQEQLLQAFDALAGTVGENVVAEAAALACSEAADCASPPQSAQEDCRVAVRWQQECARKIQAAEARASKRMAALERKRYSDYEYDVDLEGDDGAASPTESSSPKRFRHTRFTTEDRRFGIYDERRYQANGMLQHARTSPRPRPAPAPSKAATVGKQEDRDSGMVDCPCGVTFDDGQAMIECERCKVWAHLVCLQVQMSQHPRHFHYNFSHYMCDLCQHELRVQAAQVGSRSGRVSPRSTSSIAHRKGAPACTRPEAFSSSLPPAQPSLSSARVHRVVPSSGGQPLASGSPFAKASHSAKRERKNGHDSWGTSAARKQADGYSGDEKPASERLGGRGRSNGAKGGRSGRGRAQEAAEAQQHPARLLDNEDARHYSGFLGHMSGSDELSMDVPDLLASLLELGGAVPNAAARGASPAPPPARGPKAAASGHWESSAEGPAARRGRDRQHRHSAEHVPHSRGGHHWDGGKEQWETPTVHHHHSSRRPSDTSLPLHEAWMQHEAEWANMHGLRHPAPAQEGVRTDSLKWGERNLRTPRQPRTSRVLWPSCLEPLVTRPGPASGRVNAAPPSLWEPSPKKPRKANHHVQQASSSSQSPHSPNESSGQLQLHHGRHMRDNHRRLSPGEPQFTSRRLPHSRSHRDMNGRRHSSHGRGDSPPSRHPNSTPGRGSGMEHRGGQLGHLNGPMTLPLGDMPMEALDAALAGLDEHDPHHELALDQAAMDLHDNDEARPLCSLSPPSTRWSEESEEQRCGGCVGECILGRQVAAGELEQVVSGASEGSGGQLARTSSHYMGPVASDSLAHTWMHHAWADAGHVLNRQPLPPKKAAAAAASAAAEAQAAADAAAEAVGVAFGAEDMGGNLGVSELDSRPESPSPKDEGLGDLAAHLVAFHNMGASPSHDDPFVSGGKVSFDDGDPPEGGDGAQSPHAHNSQAYNTSPLLEQDRAFDGSDRATPLGLQDAQEGEGEMFAEVDQMLNVNQDADLEGDGYSDTNDAQPDPLESA</sequence>
<feature type="region of interest" description="Disordered" evidence="4">
    <location>
        <begin position="330"/>
        <end position="468"/>
    </location>
</feature>
<feature type="compositionally biased region" description="Low complexity" evidence="4">
    <location>
        <begin position="330"/>
        <end position="344"/>
    </location>
</feature>
<feature type="compositionally biased region" description="Basic and acidic residues" evidence="4">
    <location>
        <begin position="426"/>
        <end position="436"/>
    </location>
</feature>
<organism evidence="6 7">
    <name type="scientific">Coccomyxa subellipsoidea (strain C-169)</name>
    <name type="common">Green microalga</name>
    <dbReference type="NCBI Taxonomy" id="574566"/>
    <lineage>
        <taxon>Eukaryota</taxon>
        <taxon>Viridiplantae</taxon>
        <taxon>Chlorophyta</taxon>
        <taxon>core chlorophytes</taxon>
        <taxon>Trebouxiophyceae</taxon>
        <taxon>Trebouxiophyceae incertae sedis</taxon>
        <taxon>Coccomyxaceae</taxon>
        <taxon>Coccomyxa</taxon>
        <taxon>Coccomyxa subellipsoidea</taxon>
    </lineage>
</organism>
<keyword evidence="1" id="KW-0479">Metal-binding</keyword>
<dbReference type="GeneID" id="17038300"/>
<evidence type="ECO:0000256" key="1">
    <source>
        <dbReference type="ARBA" id="ARBA00022723"/>
    </source>
</evidence>
<feature type="region of interest" description="Disordered" evidence="4">
    <location>
        <begin position="511"/>
        <end position="591"/>
    </location>
</feature>
<dbReference type="InterPro" id="IPR011011">
    <property type="entry name" value="Znf_FYVE_PHD"/>
</dbReference>
<gene>
    <name evidence="6" type="ORF">COCSUDRAFT_44234</name>
</gene>
<feature type="compositionally biased region" description="Basic residues" evidence="4">
    <location>
        <begin position="709"/>
        <end position="721"/>
    </location>
</feature>
<protein>
    <recommendedName>
        <fullName evidence="5">Zinc finger PHD-type domain-containing protein</fullName>
    </recommendedName>
</protein>
<evidence type="ECO:0000313" key="6">
    <source>
        <dbReference type="EMBL" id="EIE20324.1"/>
    </source>
</evidence>
<dbReference type="GO" id="GO:0008270">
    <property type="term" value="F:zinc ion binding"/>
    <property type="evidence" value="ECO:0007669"/>
    <property type="project" value="UniProtKB-KW"/>
</dbReference>
<dbReference type="SMART" id="SM00249">
    <property type="entry name" value="PHD"/>
    <property type="match status" value="1"/>
</dbReference>
<keyword evidence="3" id="KW-0862">Zinc</keyword>
<proteinExistence type="predicted"/>
<feature type="region of interest" description="Disordered" evidence="4">
    <location>
        <begin position="960"/>
        <end position="979"/>
    </location>
</feature>
<feature type="compositionally biased region" description="Low complexity" evidence="4">
    <location>
        <begin position="685"/>
        <end position="703"/>
    </location>
</feature>
<evidence type="ECO:0000259" key="5">
    <source>
        <dbReference type="SMART" id="SM00249"/>
    </source>
</evidence>
<feature type="region of interest" description="Disordered" evidence="4">
    <location>
        <begin position="995"/>
        <end position="1101"/>
    </location>
</feature>
<feature type="compositionally biased region" description="Gly residues" evidence="4">
    <location>
        <begin position="438"/>
        <end position="449"/>
    </location>
</feature>
<accession>I0YPK5</accession>
<feature type="region of interest" description="Disordered" evidence="4">
    <location>
        <begin position="614"/>
        <end position="782"/>
    </location>
</feature>
<dbReference type="SUPFAM" id="SSF57903">
    <property type="entry name" value="FYVE/PHD zinc finger"/>
    <property type="match status" value="1"/>
</dbReference>
<feature type="compositionally biased region" description="Basic and acidic residues" evidence="4">
    <location>
        <begin position="552"/>
        <end position="573"/>
    </location>
</feature>
<name>I0YPK5_COCSC</name>
<comment type="caution">
    <text evidence="6">The sequence shown here is derived from an EMBL/GenBank/DDBJ whole genome shotgun (WGS) entry which is preliminary data.</text>
</comment>
<dbReference type="AlphaFoldDB" id="I0YPK5"/>
<feature type="compositionally biased region" description="Low complexity" evidence="4">
    <location>
        <begin position="361"/>
        <end position="374"/>
    </location>
</feature>
<feature type="compositionally biased region" description="Basic and acidic residues" evidence="4">
    <location>
        <begin position="965"/>
        <end position="978"/>
    </location>
</feature>
<feature type="region of interest" description="Disordered" evidence="4">
    <location>
        <begin position="80"/>
        <end position="100"/>
    </location>
</feature>
<evidence type="ECO:0000256" key="2">
    <source>
        <dbReference type="ARBA" id="ARBA00022771"/>
    </source>
</evidence>
<feature type="domain" description="Zinc finger PHD-type" evidence="5">
    <location>
        <begin position="270"/>
        <end position="320"/>
    </location>
</feature>
<dbReference type="KEGG" id="csl:COCSUDRAFT_44234"/>
<dbReference type="RefSeq" id="XP_005644868.1">
    <property type="nucleotide sequence ID" value="XM_005644811.1"/>
</dbReference>
<keyword evidence="7" id="KW-1185">Reference proteome</keyword>
<evidence type="ECO:0000256" key="4">
    <source>
        <dbReference type="SAM" id="MobiDB-lite"/>
    </source>
</evidence>
<feature type="region of interest" description="Disordered" evidence="4">
    <location>
        <begin position="235"/>
        <end position="261"/>
    </location>
</feature>
<feature type="compositionally biased region" description="Basic and acidic residues" evidence="4">
    <location>
        <begin position="621"/>
        <end position="633"/>
    </location>
</feature>
<keyword evidence="2" id="KW-0863">Zinc-finger</keyword>
<reference evidence="6 7" key="1">
    <citation type="journal article" date="2012" name="Genome Biol.">
        <title>The genome of the polar eukaryotic microalga coccomyxa subellipsoidea reveals traits of cold adaptation.</title>
        <authorList>
            <person name="Blanc G."/>
            <person name="Agarkova I."/>
            <person name="Grimwood J."/>
            <person name="Kuo A."/>
            <person name="Brueggeman A."/>
            <person name="Dunigan D."/>
            <person name="Gurnon J."/>
            <person name="Ladunga I."/>
            <person name="Lindquist E."/>
            <person name="Lucas S."/>
            <person name="Pangilinan J."/>
            <person name="Proschold T."/>
            <person name="Salamov A."/>
            <person name="Schmutz J."/>
            <person name="Weeks D."/>
            <person name="Yamada T."/>
            <person name="Claverie J.M."/>
            <person name="Grigoriev I."/>
            <person name="Van Etten J."/>
            <person name="Lomsadze A."/>
            <person name="Borodovsky M."/>
        </authorList>
    </citation>
    <scope>NUCLEOTIDE SEQUENCE [LARGE SCALE GENOMIC DNA]</scope>
    <source>
        <strain evidence="6 7">C-169</strain>
    </source>
</reference>
<dbReference type="OrthoDB" id="515841at2759"/>
<dbReference type="InterPro" id="IPR013083">
    <property type="entry name" value="Znf_RING/FYVE/PHD"/>
</dbReference>